<dbReference type="STRING" id="681398.PJIAN_3454"/>
<reference evidence="3" key="2">
    <citation type="journal article" date="2017" name="Genome Announc.">
        <title>Draft genome sequence of Paludibacter jiangxiensis NM7(T), a propionate-producing fermentative bacterium.</title>
        <authorList>
            <person name="Qiu Y.-L."/>
            <person name="Tourlousse D.M."/>
            <person name="Matsuura N."/>
            <person name="Ohashi A."/>
            <person name="Sekiguchi Y."/>
        </authorList>
    </citation>
    <scope>NUCLEOTIDE SEQUENCE [LARGE SCALE GENOMIC DNA]</scope>
    <source>
        <strain evidence="3">NM7</strain>
    </source>
</reference>
<feature type="signal peptide" evidence="1">
    <location>
        <begin position="1"/>
        <end position="20"/>
    </location>
</feature>
<evidence type="ECO:0000256" key="1">
    <source>
        <dbReference type="SAM" id="SignalP"/>
    </source>
</evidence>
<dbReference type="Proteomes" id="UP000076586">
    <property type="component" value="Unassembled WGS sequence"/>
</dbReference>
<protein>
    <recommendedName>
        <fullName evidence="4">Outer membrane protein beta-barrel domain-containing protein</fullName>
    </recommendedName>
</protein>
<evidence type="ECO:0008006" key="4">
    <source>
        <dbReference type="Google" id="ProtNLM"/>
    </source>
</evidence>
<dbReference type="AlphaFoldDB" id="A0A170ZYE3"/>
<name>A0A170ZYE3_9BACT</name>
<keyword evidence="1" id="KW-0732">Signal</keyword>
<dbReference type="OrthoDB" id="978645at2"/>
<reference evidence="3" key="1">
    <citation type="submission" date="2016-04" db="EMBL/GenBank/DDBJ databases">
        <title>Draft genome sequence of Paludibacter jiangxiensis strain NM7.</title>
        <authorList>
            <person name="Qiu Y."/>
            <person name="Matsuura N."/>
            <person name="Ohashi A."/>
            <person name="Tourlousse M.D."/>
            <person name="Sekiguchi Y."/>
        </authorList>
    </citation>
    <scope>NUCLEOTIDE SEQUENCE [LARGE SCALE GENOMIC DNA]</scope>
    <source>
        <strain evidence="3">NM7</strain>
    </source>
</reference>
<proteinExistence type="predicted"/>
<organism evidence="2 3">
    <name type="scientific">Paludibacter jiangxiensis</name>
    <dbReference type="NCBI Taxonomy" id="681398"/>
    <lineage>
        <taxon>Bacteria</taxon>
        <taxon>Pseudomonadati</taxon>
        <taxon>Bacteroidota</taxon>
        <taxon>Bacteroidia</taxon>
        <taxon>Bacteroidales</taxon>
        <taxon>Paludibacteraceae</taxon>
        <taxon>Paludibacter</taxon>
    </lineage>
</organism>
<evidence type="ECO:0000313" key="2">
    <source>
        <dbReference type="EMBL" id="GAT63140.1"/>
    </source>
</evidence>
<gene>
    <name evidence="2" type="ORF">PJIAN_3454</name>
</gene>
<accession>A0A170ZYE3</accession>
<dbReference type="EMBL" id="BDCR01000003">
    <property type="protein sequence ID" value="GAT63140.1"/>
    <property type="molecule type" value="Genomic_DNA"/>
</dbReference>
<comment type="caution">
    <text evidence="2">The sequence shown here is derived from an EMBL/GenBank/DDBJ whole genome shotgun (WGS) entry which is preliminary data.</text>
</comment>
<evidence type="ECO:0000313" key="3">
    <source>
        <dbReference type="Proteomes" id="UP000076586"/>
    </source>
</evidence>
<dbReference type="RefSeq" id="WP_068704044.1">
    <property type="nucleotide sequence ID" value="NZ_BDCR01000003.1"/>
</dbReference>
<feature type="chain" id="PRO_5007905136" description="Outer membrane protein beta-barrel domain-containing protein" evidence="1">
    <location>
        <begin position="21"/>
        <end position="165"/>
    </location>
</feature>
<keyword evidence="3" id="KW-1185">Reference proteome</keyword>
<sequence>MKKTIFVSLFLLLGSSPLYSQYVAGIGTYISSPLAVNSKDITNPDHFVYEVSLKAFTTASHCFDIIGSFGKEYYNFTLMGEVHTPIAYPFDWYLGFGGHVGSWKKTHWNDNAKHDNTFAGLDGTFGLQCTLAPIAISIGVRPVYNLYGGDQFYWLKQIGLRICFY</sequence>